<sequence length="174" mass="19440">MVTQVTIESEVRDGLLAECSGLQGLIEWLDSIDRRPGLAELDHHLNGLEVNLPALKRCIGYADDGYQRNVIKRSEHYELVAICWIPGQETPIHDHVGSDCAFLIVDGVSTETIYETNEEGLAYPINVRNYQPGEVCAAEEPDIHRVSNDTDSELVNLHIYTPPLHAYNIYAPAE</sequence>
<accession>A0A075FYF8</accession>
<organism evidence="6">
    <name type="scientific">uncultured marine group II/III euryarchaeote AD1000_48_C11</name>
    <dbReference type="NCBI Taxonomy" id="1457777"/>
    <lineage>
        <taxon>Archaea</taxon>
        <taxon>Methanobacteriati</taxon>
        <taxon>Methanobacteriota</taxon>
        <taxon>environmental samples</taxon>
    </lineage>
</organism>
<dbReference type="InterPro" id="IPR014710">
    <property type="entry name" value="RmlC-like_jellyroll"/>
</dbReference>
<keyword evidence="4" id="KW-0560">Oxidoreductase</keyword>
<evidence type="ECO:0000256" key="1">
    <source>
        <dbReference type="ARBA" id="ARBA00006622"/>
    </source>
</evidence>
<dbReference type="InterPro" id="IPR010300">
    <property type="entry name" value="CDO_1"/>
</dbReference>
<dbReference type="GO" id="GO:0008198">
    <property type="term" value="F:ferrous iron binding"/>
    <property type="evidence" value="ECO:0007669"/>
    <property type="project" value="TreeGrafter"/>
</dbReference>
<name>A0A075FYF8_9EURY</name>
<dbReference type="Pfam" id="PF05995">
    <property type="entry name" value="CDO_I"/>
    <property type="match status" value="1"/>
</dbReference>
<keyword evidence="3 6" id="KW-0223">Dioxygenase</keyword>
<dbReference type="Gene3D" id="2.60.120.10">
    <property type="entry name" value="Jelly Rolls"/>
    <property type="match status" value="1"/>
</dbReference>
<evidence type="ECO:0000256" key="3">
    <source>
        <dbReference type="ARBA" id="ARBA00022964"/>
    </source>
</evidence>
<dbReference type="EMBL" id="KF900424">
    <property type="protein sequence ID" value="AIE94551.1"/>
    <property type="molecule type" value="Genomic_DNA"/>
</dbReference>
<keyword evidence="2" id="KW-0479">Metal-binding</keyword>
<dbReference type="AlphaFoldDB" id="A0A075FYF8"/>
<dbReference type="CDD" id="cd10548">
    <property type="entry name" value="cupin_CDO"/>
    <property type="match status" value="1"/>
</dbReference>
<comment type="similarity">
    <text evidence="1">Belongs to the cysteine dioxygenase family.</text>
</comment>
<dbReference type="PANTHER" id="PTHR12918:SF1">
    <property type="entry name" value="CYSTEINE DIOXYGENASE TYPE 1"/>
    <property type="match status" value="1"/>
</dbReference>
<dbReference type="InterPro" id="IPR011051">
    <property type="entry name" value="RmlC_Cupin_sf"/>
</dbReference>
<evidence type="ECO:0000256" key="4">
    <source>
        <dbReference type="ARBA" id="ARBA00023002"/>
    </source>
</evidence>
<evidence type="ECO:0000256" key="2">
    <source>
        <dbReference type="ARBA" id="ARBA00022723"/>
    </source>
</evidence>
<dbReference type="PANTHER" id="PTHR12918">
    <property type="entry name" value="CYSTEINE DIOXYGENASE"/>
    <property type="match status" value="1"/>
</dbReference>
<reference evidence="6" key="1">
    <citation type="journal article" date="2014" name="Genome Biol. Evol.">
        <title>Pangenome evidence for extensive interdomain horizontal transfer affecting lineage core and shell genes in uncultured planktonic thaumarchaeota and euryarchaeota.</title>
        <authorList>
            <person name="Deschamps P."/>
            <person name="Zivanovic Y."/>
            <person name="Moreira D."/>
            <person name="Rodriguez-Valera F."/>
            <person name="Lopez-Garcia P."/>
        </authorList>
    </citation>
    <scope>NUCLEOTIDE SEQUENCE</scope>
</reference>
<keyword evidence="5" id="KW-0408">Iron</keyword>
<dbReference type="GO" id="GO:0016702">
    <property type="term" value="F:oxidoreductase activity, acting on single donors with incorporation of molecular oxygen, incorporation of two atoms of oxygen"/>
    <property type="evidence" value="ECO:0007669"/>
    <property type="project" value="InterPro"/>
</dbReference>
<protein>
    <submittedName>
        <fullName evidence="6">Cysteine dioxygenase CDO1</fullName>
    </submittedName>
</protein>
<dbReference type="SUPFAM" id="SSF51182">
    <property type="entry name" value="RmlC-like cupins"/>
    <property type="match status" value="1"/>
</dbReference>
<evidence type="ECO:0000313" key="6">
    <source>
        <dbReference type="EMBL" id="AIE94551.1"/>
    </source>
</evidence>
<proteinExistence type="inferred from homology"/>
<evidence type="ECO:0000256" key="5">
    <source>
        <dbReference type="ARBA" id="ARBA00023004"/>
    </source>
</evidence>